<protein>
    <submittedName>
        <fullName evidence="1">tRNA isopentenyl-2-thiomethyl-A-37 hydroxylase MiaE</fullName>
    </submittedName>
</protein>
<evidence type="ECO:0000313" key="1">
    <source>
        <dbReference type="EMBL" id="QPG06692.1"/>
    </source>
</evidence>
<dbReference type="RefSeq" id="WP_195811767.1">
    <property type="nucleotide sequence ID" value="NZ_CP064795.1"/>
</dbReference>
<dbReference type="PANTHER" id="PTHR42637">
    <property type="entry name" value="TRNA-(MS[2]IO[6]A)-HYDROXYLASE"/>
    <property type="match status" value="1"/>
</dbReference>
<dbReference type="PANTHER" id="PTHR42637:SF1">
    <property type="entry name" value="TRNA 2-(METHYLSULFANYL)-N(6)-ISOPENTENYLADENOSINE(37) HYDROXYLASE"/>
    <property type="match status" value="1"/>
</dbReference>
<reference evidence="1 2" key="1">
    <citation type="submission" date="2020-11" db="EMBL/GenBank/DDBJ databases">
        <title>Complete genome sequence for Salinimonas sp. strain G2-b.</title>
        <authorList>
            <person name="Park S.-J."/>
        </authorList>
    </citation>
    <scope>NUCLEOTIDE SEQUENCE [LARGE SCALE GENOMIC DNA]</scope>
    <source>
        <strain evidence="1 2">G2-b</strain>
    </source>
</reference>
<dbReference type="InterPro" id="IPR009078">
    <property type="entry name" value="Ferritin-like_SF"/>
</dbReference>
<dbReference type="EMBL" id="CP064795">
    <property type="protein sequence ID" value="QPG06692.1"/>
    <property type="molecule type" value="Genomic_DNA"/>
</dbReference>
<dbReference type="SUPFAM" id="SSF47240">
    <property type="entry name" value="Ferritin-like"/>
    <property type="match status" value="1"/>
</dbReference>
<dbReference type="AlphaFoldDB" id="A0A7S9DZG8"/>
<dbReference type="Gene3D" id="1.20.1260.10">
    <property type="match status" value="1"/>
</dbReference>
<dbReference type="GO" id="GO:0006400">
    <property type="term" value="P:tRNA modification"/>
    <property type="evidence" value="ECO:0007669"/>
    <property type="project" value="InterPro"/>
</dbReference>
<dbReference type="Pfam" id="PF06175">
    <property type="entry name" value="MiaE"/>
    <property type="match status" value="1"/>
</dbReference>
<dbReference type="PIRSF" id="PIRSF020736">
    <property type="entry name" value="MiaE"/>
    <property type="match status" value="1"/>
</dbReference>
<organism evidence="1 2">
    <name type="scientific">Salinimonas marina</name>
    <dbReference type="NCBI Taxonomy" id="2785918"/>
    <lineage>
        <taxon>Bacteria</taxon>
        <taxon>Pseudomonadati</taxon>
        <taxon>Pseudomonadota</taxon>
        <taxon>Gammaproteobacteria</taxon>
        <taxon>Alteromonadales</taxon>
        <taxon>Alteromonadaceae</taxon>
        <taxon>Alteromonas/Salinimonas group</taxon>
        <taxon>Salinimonas</taxon>
    </lineage>
</organism>
<keyword evidence="2" id="KW-1185">Reference proteome</keyword>
<accession>A0A7S9DZG8</accession>
<dbReference type="NCBIfam" id="NF047790">
    <property type="entry name" value="tRNAmsioHdxaseMiaE"/>
    <property type="match status" value="1"/>
</dbReference>
<dbReference type="KEGG" id="smaa:IT774_05960"/>
<dbReference type="InterPro" id="IPR010386">
    <property type="entry name" value="tRNA-Hydrxlase_MiaE"/>
</dbReference>
<sequence length="262" mass="29865">MNVSTLLSPINQFLQCPTPQSWIDEAIKPANLPVLLVDHCNCELKAAQTAMLLIRRYAVDKANGEVLLAWLKPYEDFVYRQQGDGNFTNAHSGLKKMIQSHGQNPFADDLVNKMVLLIKEELHHFVQVLEILHSRGIDYHNVGAGRYAKGMMRHVRTYEPQTLVDKLICGAYIEARSCERFAMLAPHLDDELARFYVSLLRSEARHFQDYLTLAEQVAGEDISERIRHFGEVEARLIATSDTDFKFHSGKPVQHSEQAETVF</sequence>
<evidence type="ECO:0000313" key="2">
    <source>
        <dbReference type="Proteomes" id="UP000595095"/>
    </source>
</evidence>
<name>A0A7S9DZG8_9ALTE</name>
<gene>
    <name evidence="1" type="ORF">IT774_05960</name>
</gene>
<proteinExistence type="predicted"/>
<dbReference type="GO" id="GO:0045301">
    <property type="term" value="F:tRNA 2-(methylsulfanyl)-N(6)-isopentenyladenosine(37) hydroxylase activity"/>
    <property type="evidence" value="ECO:0007669"/>
    <property type="project" value="InterPro"/>
</dbReference>
<dbReference type="InterPro" id="IPR012347">
    <property type="entry name" value="Ferritin-like"/>
</dbReference>
<dbReference type="CDD" id="cd07910">
    <property type="entry name" value="MiaE"/>
    <property type="match status" value="1"/>
</dbReference>
<dbReference type="Proteomes" id="UP000595095">
    <property type="component" value="Chromosome"/>
</dbReference>